<evidence type="ECO:0000313" key="2">
    <source>
        <dbReference type="EMBL" id="OUJ74570.1"/>
    </source>
</evidence>
<dbReference type="Proteomes" id="UP000194873">
    <property type="component" value="Unassembled WGS sequence"/>
</dbReference>
<comment type="caution">
    <text evidence="2">The sequence shown here is derived from an EMBL/GenBank/DDBJ whole genome shotgun (WGS) entry which is preliminary data.</text>
</comment>
<name>A0A243WFS5_9BACT</name>
<dbReference type="EMBL" id="MTSE01000003">
    <property type="protein sequence ID" value="OUJ74570.1"/>
    <property type="molecule type" value="Genomic_DNA"/>
</dbReference>
<feature type="signal peptide" evidence="1">
    <location>
        <begin position="1"/>
        <end position="22"/>
    </location>
</feature>
<gene>
    <name evidence="2" type="ORF">BXP70_07270</name>
</gene>
<dbReference type="RefSeq" id="WP_086593368.1">
    <property type="nucleotide sequence ID" value="NZ_MTSE01000003.1"/>
</dbReference>
<dbReference type="OrthoDB" id="882534at2"/>
<organism evidence="2 3">
    <name type="scientific">Hymenobacter crusticola</name>
    <dbReference type="NCBI Taxonomy" id="1770526"/>
    <lineage>
        <taxon>Bacteria</taxon>
        <taxon>Pseudomonadati</taxon>
        <taxon>Bacteroidota</taxon>
        <taxon>Cytophagia</taxon>
        <taxon>Cytophagales</taxon>
        <taxon>Hymenobacteraceae</taxon>
        <taxon>Hymenobacter</taxon>
    </lineage>
</organism>
<accession>A0A243WFS5</accession>
<keyword evidence="1" id="KW-0732">Signal</keyword>
<keyword evidence="3" id="KW-1185">Reference proteome</keyword>
<evidence type="ECO:0000313" key="3">
    <source>
        <dbReference type="Proteomes" id="UP000194873"/>
    </source>
</evidence>
<protein>
    <submittedName>
        <fullName evidence="2">Uncharacterized protein</fullName>
    </submittedName>
</protein>
<sequence>MKKSYCALGLLLSLSAPLATQAGQGNDNVTNRATTMTRQIASKVKLSEGQYVKVRKLNLQMLTAVAELKNQYASDPTTLDERMAEVQMHYEWDMAAILWPNQMTAYNQAKSTMTALSIH</sequence>
<reference evidence="2 3" key="1">
    <citation type="submission" date="2017-01" db="EMBL/GenBank/DDBJ databases">
        <title>A new Hymenobacter.</title>
        <authorList>
            <person name="Liang Y."/>
            <person name="Feng F."/>
        </authorList>
    </citation>
    <scope>NUCLEOTIDE SEQUENCE [LARGE SCALE GENOMIC DNA]</scope>
    <source>
        <strain evidence="2">MIMBbqt21</strain>
    </source>
</reference>
<proteinExistence type="predicted"/>
<dbReference type="AlphaFoldDB" id="A0A243WFS5"/>
<evidence type="ECO:0000256" key="1">
    <source>
        <dbReference type="SAM" id="SignalP"/>
    </source>
</evidence>
<feature type="chain" id="PRO_5013032225" evidence="1">
    <location>
        <begin position="23"/>
        <end position="119"/>
    </location>
</feature>